<dbReference type="EMBL" id="HBIZ01041153">
    <property type="protein sequence ID" value="CAE0773662.1"/>
    <property type="molecule type" value="Transcribed_RNA"/>
</dbReference>
<dbReference type="AlphaFoldDB" id="A0A7S4BQS6"/>
<evidence type="ECO:0000256" key="2">
    <source>
        <dbReference type="ARBA" id="ARBA00022679"/>
    </source>
</evidence>
<dbReference type="PANTHER" id="PTHR11558">
    <property type="entry name" value="SPERMIDINE/SPERMINE SYNTHASE"/>
    <property type="match status" value="1"/>
</dbReference>
<keyword evidence="5" id="KW-0812">Transmembrane</keyword>
<dbReference type="Gene3D" id="2.30.140.10">
    <property type="entry name" value="Spermidine synthase, tetramerisation domain"/>
    <property type="match status" value="1"/>
</dbReference>
<dbReference type="HAMAP" id="MF_00198">
    <property type="entry name" value="Spermidine_synth"/>
    <property type="match status" value="1"/>
</dbReference>
<dbReference type="Gene3D" id="3.40.50.150">
    <property type="entry name" value="Vaccinia Virus protein VP39"/>
    <property type="match status" value="1"/>
</dbReference>
<dbReference type="GO" id="GO:0005829">
    <property type="term" value="C:cytosol"/>
    <property type="evidence" value="ECO:0007669"/>
    <property type="project" value="TreeGrafter"/>
</dbReference>
<protein>
    <recommendedName>
        <fullName evidence="6">PABS domain-containing protein</fullName>
    </recommendedName>
</protein>
<dbReference type="InterPro" id="IPR037163">
    <property type="entry name" value="Spermidine_synt_N_sf"/>
</dbReference>
<comment type="similarity">
    <text evidence="1 4">Belongs to the spermidine/spermine synthase family.</text>
</comment>
<dbReference type="InterPro" id="IPR030373">
    <property type="entry name" value="PABS_CS"/>
</dbReference>
<dbReference type="Pfam" id="PF01564">
    <property type="entry name" value="Spermine_synth"/>
    <property type="match status" value="1"/>
</dbReference>
<dbReference type="NCBIfam" id="TIGR00417">
    <property type="entry name" value="speE"/>
    <property type="match status" value="1"/>
</dbReference>
<reference evidence="7" key="1">
    <citation type="submission" date="2021-01" db="EMBL/GenBank/DDBJ databases">
        <authorList>
            <person name="Corre E."/>
            <person name="Pelletier E."/>
            <person name="Niang G."/>
            <person name="Scheremetjew M."/>
            <person name="Finn R."/>
            <person name="Kale V."/>
            <person name="Holt S."/>
            <person name="Cochrane G."/>
            <person name="Meng A."/>
            <person name="Brown T."/>
            <person name="Cohen L."/>
        </authorList>
    </citation>
    <scope>NUCLEOTIDE SEQUENCE</scope>
    <source>
        <strain evidence="7">CCMP645</strain>
    </source>
</reference>
<keyword evidence="5" id="KW-0472">Membrane</keyword>
<keyword evidence="5" id="KW-1133">Transmembrane helix</keyword>
<organism evidence="7">
    <name type="scientific">Chrysotila carterae</name>
    <name type="common">Marine alga</name>
    <name type="synonym">Syracosphaera carterae</name>
    <dbReference type="NCBI Taxonomy" id="13221"/>
    <lineage>
        <taxon>Eukaryota</taxon>
        <taxon>Haptista</taxon>
        <taxon>Haptophyta</taxon>
        <taxon>Prymnesiophyceae</taxon>
        <taxon>Isochrysidales</taxon>
        <taxon>Isochrysidaceae</taxon>
        <taxon>Chrysotila</taxon>
    </lineage>
</organism>
<dbReference type="CDD" id="cd02440">
    <property type="entry name" value="AdoMet_MTases"/>
    <property type="match status" value="1"/>
</dbReference>
<evidence type="ECO:0000313" key="7">
    <source>
        <dbReference type="EMBL" id="CAE0773662.1"/>
    </source>
</evidence>
<dbReference type="NCBIfam" id="NF002010">
    <property type="entry name" value="PRK00811.1"/>
    <property type="match status" value="1"/>
</dbReference>
<dbReference type="NCBIfam" id="NF037959">
    <property type="entry name" value="MFS_SpdSyn"/>
    <property type="match status" value="1"/>
</dbReference>
<dbReference type="InterPro" id="IPR035246">
    <property type="entry name" value="Spermidine_synt_N"/>
</dbReference>
<evidence type="ECO:0000259" key="6">
    <source>
        <dbReference type="PROSITE" id="PS51006"/>
    </source>
</evidence>
<dbReference type="Pfam" id="PF17284">
    <property type="entry name" value="Spermine_synt_N"/>
    <property type="match status" value="1"/>
</dbReference>
<dbReference type="InterPro" id="IPR030374">
    <property type="entry name" value="PABS"/>
</dbReference>
<dbReference type="FunFam" id="2.30.140.10:FF:000001">
    <property type="entry name" value="SPE3p Spermidine synthase"/>
    <property type="match status" value="1"/>
</dbReference>
<proteinExistence type="inferred from homology"/>
<dbReference type="FunFam" id="3.40.50.150:FF:000013">
    <property type="entry name" value="Spermidine synthase"/>
    <property type="match status" value="1"/>
</dbReference>
<gene>
    <name evidence="7" type="ORF">PCAR00345_LOCUS26274</name>
</gene>
<feature type="transmembrane region" description="Helical" evidence="5">
    <location>
        <begin position="308"/>
        <end position="327"/>
    </location>
</feature>
<evidence type="ECO:0000256" key="5">
    <source>
        <dbReference type="SAM" id="Phobius"/>
    </source>
</evidence>
<keyword evidence="2 3" id="KW-0808">Transferase</keyword>
<dbReference type="GO" id="GO:0004766">
    <property type="term" value="F:spermidine synthase activity"/>
    <property type="evidence" value="ECO:0007669"/>
    <property type="project" value="TreeGrafter"/>
</dbReference>
<dbReference type="InterPro" id="IPR001045">
    <property type="entry name" value="Spermi_synthase"/>
</dbReference>
<accession>A0A7S4BQS6</accession>
<dbReference type="PROSITE" id="PS51006">
    <property type="entry name" value="PABS_2"/>
    <property type="match status" value="1"/>
</dbReference>
<feature type="active site" description="Proton acceptor" evidence="3">
    <location>
        <position position="160"/>
    </location>
</feature>
<dbReference type="PROSITE" id="PS01330">
    <property type="entry name" value="PABS_1"/>
    <property type="match status" value="1"/>
</dbReference>
<name>A0A7S4BQS6_CHRCT</name>
<dbReference type="PANTHER" id="PTHR11558:SF11">
    <property type="entry name" value="SPERMIDINE SYNTHASE"/>
    <property type="match status" value="1"/>
</dbReference>
<feature type="domain" description="PABS" evidence="6">
    <location>
        <begin position="4"/>
        <end position="240"/>
    </location>
</feature>
<dbReference type="GO" id="GO:0008295">
    <property type="term" value="P:spermidine biosynthetic process"/>
    <property type="evidence" value="ECO:0007669"/>
    <property type="project" value="TreeGrafter"/>
</dbReference>
<evidence type="ECO:0000256" key="4">
    <source>
        <dbReference type="RuleBase" id="RU003836"/>
    </source>
</evidence>
<evidence type="ECO:0000256" key="3">
    <source>
        <dbReference type="PROSITE-ProRule" id="PRU00354"/>
    </source>
</evidence>
<evidence type="ECO:0000256" key="1">
    <source>
        <dbReference type="ARBA" id="ARBA00007867"/>
    </source>
</evidence>
<keyword evidence="3" id="KW-0620">Polyamine biosynthesis</keyword>
<dbReference type="SUPFAM" id="SSF53335">
    <property type="entry name" value="S-adenosyl-L-methionine-dependent methyltransferases"/>
    <property type="match status" value="1"/>
</dbReference>
<sequence>MINNGWFRENEVMWPGQAMSLQVEKILFEGRSDFQDVLVFQSSTYGRVLVLDGVIQLTERDEYAYQEMITHLPMHAHPDPQSVLIVGGGDGGVLREVCRHAGVQRVTMCEIDPMVCEVAKKFFATSTATAFDDPRVTLVHQDAAQFVKDFRDEYDVVIVDSSDPVGPAETLFTSTFYEALRVAMKPGAIMCNQGECVWLHLDLIGECLHHCTKVFPSVDYAYTTIPTYPSGQIGFLLCSTASDVSLRKPARVPPSWLQSQLKYYTPAAHAAAFVLPWFAEQVIAPVRRPAMPYLCSSCKPAIFTRSSLALTMVGVAVGAALATVMAVRPR</sequence>
<dbReference type="InterPro" id="IPR029063">
    <property type="entry name" value="SAM-dependent_MTases_sf"/>
</dbReference>